<evidence type="ECO:0000256" key="2">
    <source>
        <dbReference type="ARBA" id="ARBA00022741"/>
    </source>
</evidence>
<dbReference type="EMBL" id="CP126084">
    <property type="protein sequence ID" value="WHX49045.1"/>
    <property type="molecule type" value="Genomic_DNA"/>
</dbReference>
<dbReference type="GO" id="GO:0098796">
    <property type="term" value="C:membrane protein complex"/>
    <property type="evidence" value="ECO:0007669"/>
    <property type="project" value="UniProtKB-ARBA"/>
</dbReference>
<sequence>MINFHNVSKIYHVDERHFHVLKDISFSIGKGEFVAIMGMSGSGKSTLLHLMGLLDKPTSGTYKLNQIDVQQYTDKQRAKLRNAHIGFVFQQFHLLPRLTAFQNIELPLIYRGDSASSRTRRVTKALEAVGLTERKDHYPNQLSGGQKQRIAIARAMVTEPYLVLADEPTGALDTKTGEQIMDLFRVMNDVGTSVIVVTHELAIAECADRILVIRDGALVEDRGLR</sequence>
<dbReference type="SUPFAM" id="SSF52540">
    <property type="entry name" value="P-loop containing nucleoside triphosphate hydrolases"/>
    <property type="match status" value="1"/>
</dbReference>
<dbReference type="KEGG" id="pwn:QNH46_23880"/>
<evidence type="ECO:0000313" key="6">
    <source>
        <dbReference type="Proteomes" id="UP001177943"/>
    </source>
</evidence>
<dbReference type="Pfam" id="PF00005">
    <property type="entry name" value="ABC_tran"/>
    <property type="match status" value="1"/>
</dbReference>
<dbReference type="InterPro" id="IPR017871">
    <property type="entry name" value="ABC_transporter-like_CS"/>
</dbReference>
<dbReference type="CDD" id="cd03255">
    <property type="entry name" value="ABC_MJ0796_LolCDE_FtsE"/>
    <property type="match status" value="1"/>
</dbReference>
<dbReference type="FunFam" id="3.40.50.300:FF:000032">
    <property type="entry name" value="Export ABC transporter ATP-binding protein"/>
    <property type="match status" value="1"/>
</dbReference>
<evidence type="ECO:0000313" key="5">
    <source>
        <dbReference type="EMBL" id="WHX49045.1"/>
    </source>
</evidence>
<dbReference type="PANTHER" id="PTHR24220">
    <property type="entry name" value="IMPORT ATP-BINDING PROTEIN"/>
    <property type="match status" value="1"/>
</dbReference>
<dbReference type="PROSITE" id="PS00211">
    <property type="entry name" value="ABC_TRANSPORTER_1"/>
    <property type="match status" value="1"/>
</dbReference>
<dbReference type="GO" id="GO:0022857">
    <property type="term" value="F:transmembrane transporter activity"/>
    <property type="evidence" value="ECO:0007669"/>
    <property type="project" value="UniProtKB-ARBA"/>
</dbReference>
<dbReference type="Proteomes" id="UP001177943">
    <property type="component" value="Chromosome"/>
</dbReference>
<evidence type="ECO:0000259" key="4">
    <source>
        <dbReference type="PROSITE" id="PS50893"/>
    </source>
</evidence>
<dbReference type="GO" id="GO:0005524">
    <property type="term" value="F:ATP binding"/>
    <property type="evidence" value="ECO:0007669"/>
    <property type="project" value="UniProtKB-KW"/>
</dbReference>
<proteinExistence type="predicted"/>
<protein>
    <submittedName>
        <fullName evidence="5">ABC transporter ATP-binding protein</fullName>
    </submittedName>
</protein>
<dbReference type="InterPro" id="IPR015854">
    <property type="entry name" value="ABC_transpr_LolD-like"/>
</dbReference>
<organism evidence="5 6">
    <name type="scientific">Paenibacillus woosongensis</name>
    <dbReference type="NCBI Taxonomy" id="307580"/>
    <lineage>
        <taxon>Bacteria</taxon>
        <taxon>Bacillati</taxon>
        <taxon>Bacillota</taxon>
        <taxon>Bacilli</taxon>
        <taxon>Bacillales</taxon>
        <taxon>Paenibacillaceae</taxon>
        <taxon>Paenibacillus</taxon>
    </lineage>
</organism>
<keyword evidence="3 5" id="KW-0067">ATP-binding</keyword>
<dbReference type="GO" id="GO:0016887">
    <property type="term" value="F:ATP hydrolysis activity"/>
    <property type="evidence" value="ECO:0007669"/>
    <property type="project" value="InterPro"/>
</dbReference>
<accession>A0AA95KVX7</accession>
<dbReference type="RefSeq" id="WP_283926338.1">
    <property type="nucleotide sequence ID" value="NZ_CP126084.1"/>
</dbReference>
<dbReference type="InterPro" id="IPR027417">
    <property type="entry name" value="P-loop_NTPase"/>
</dbReference>
<evidence type="ECO:0000256" key="3">
    <source>
        <dbReference type="ARBA" id="ARBA00022840"/>
    </source>
</evidence>
<dbReference type="AlphaFoldDB" id="A0AA95KVX7"/>
<dbReference type="PROSITE" id="PS50893">
    <property type="entry name" value="ABC_TRANSPORTER_2"/>
    <property type="match status" value="1"/>
</dbReference>
<gene>
    <name evidence="5" type="ORF">QNH46_23880</name>
</gene>
<keyword evidence="1" id="KW-0813">Transport</keyword>
<dbReference type="Gene3D" id="3.40.50.300">
    <property type="entry name" value="P-loop containing nucleotide triphosphate hydrolases"/>
    <property type="match status" value="1"/>
</dbReference>
<name>A0AA95KVX7_9BACL</name>
<dbReference type="InterPro" id="IPR003439">
    <property type="entry name" value="ABC_transporter-like_ATP-bd"/>
</dbReference>
<feature type="domain" description="ABC transporter" evidence="4">
    <location>
        <begin position="2"/>
        <end position="224"/>
    </location>
</feature>
<dbReference type="InterPro" id="IPR017911">
    <property type="entry name" value="MacB-like_ATP-bd"/>
</dbReference>
<dbReference type="PANTHER" id="PTHR24220:SF86">
    <property type="entry name" value="ABC TRANSPORTER ABCH.1"/>
    <property type="match status" value="1"/>
</dbReference>
<evidence type="ECO:0000256" key="1">
    <source>
        <dbReference type="ARBA" id="ARBA00022448"/>
    </source>
</evidence>
<keyword evidence="2" id="KW-0547">Nucleotide-binding</keyword>
<reference evidence="5" key="1">
    <citation type="submission" date="2023-05" db="EMBL/GenBank/DDBJ databases">
        <title>Comparative genomics of Bacillaceae isolates and their secondary metabolite potential.</title>
        <authorList>
            <person name="Song L."/>
            <person name="Nielsen L.J."/>
            <person name="Mohite O."/>
            <person name="Xu X."/>
            <person name="Weber T."/>
            <person name="Kovacs A.T."/>
        </authorList>
    </citation>
    <scope>NUCLEOTIDE SEQUENCE</scope>
    <source>
        <strain evidence="5">B2_4</strain>
    </source>
</reference>
<dbReference type="GO" id="GO:0005886">
    <property type="term" value="C:plasma membrane"/>
    <property type="evidence" value="ECO:0007669"/>
    <property type="project" value="TreeGrafter"/>
</dbReference>
<dbReference type="InterPro" id="IPR003593">
    <property type="entry name" value="AAA+_ATPase"/>
</dbReference>
<dbReference type="SMART" id="SM00382">
    <property type="entry name" value="AAA"/>
    <property type="match status" value="1"/>
</dbReference>